<evidence type="ECO:0000256" key="2">
    <source>
        <dbReference type="ARBA" id="ARBA00023027"/>
    </source>
</evidence>
<proteinExistence type="inferred from homology"/>
<organism evidence="4 5">
    <name type="scientific">Sphaeroforma arctica JP610</name>
    <dbReference type="NCBI Taxonomy" id="667725"/>
    <lineage>
        <taxon>Eukaryota</taxon>
        <taxon>Ichthyosporea</taxon>
        <taxon>Ichthyophonida</taxon>
        <taxon>Sphaeroforma</taxon>
    </lineage>
</organism>
<dbReference type="AlphaFoldDB" id="A0A0L0FRV2"/>
<dbReference type="InterPro" id="IPR036291">
    <property type="entry name" value="NAD(P)-bd_dom_sf"/>
</dbReference>
<dbReference type="Gene3D" id="3.90.25.10">
    <property type="entry name" value="UDP-galactose 4-epimerase, domain 1"/>
    <property type="match status" value="1"/>
</dbReference>
<dbReference type="InterPro" id="IPR001509">
    <property type="entry name" value="Epimerase_deHydtase"/>
</dbReference>
<comment type="similarity">
    <text evidence="1">Belongs to the NAD(P)-dependent epimerase/dehydratase family.</text>
</comment>
<evidence type="ECO:0000313" key="5">
    <source>
        <dbReference type="Proteomes" id="UP000054560"/>
    </source>
</evidence>
<evidence type="ECO:0000259" key="3">
    <source>
        <dbReference type="Pfam" id="PF01370"/>
    </source>
</evidence>
<dbReference type="PANTHER" id="PTHR43574">
    <property type="entry name" value="EPIMERASE-RELATED"/>
    <property type="match status" value="1"/>
</dbReference>
<dbReference type="OrthoDB" id="331544at2759"/>
<accession>A0A0L0FRV2</accession>
<sequence length="320" mass="35837">MPTGKNCVVCGGGGFIGSHLAKKLKENGNHVRVVDWKRNEYFQESEYCDEFILGDLREKSVAAAATKGMDIVYNLAADMGGMGFIQSNHSLILYNNTMISVNVLEAAREAKAKTVFYASSACIYPEHIQDCVDNPGLKEVDAWPAAPQDAYGLEKLMSEELHKHYAKDFGMNTRIARFHNIYGPQGTWKGGREKAPAAFCRKVIAADTEMEMWGDGLQTRSFLFIDDCVAGIIRLTDSDYGEPMNIGSEEMVAMNDFAKMAMSFENKKLRIKHIPGPEGVRGRNSNNDLVRKVLNWDYTTSLEEGLRKTYYWIKDQVDGP</sequence>
<evidence type="ECO:0000256" key="1">
    <source>
        <dbReference type="ARBA" id="ARBA00007637"/>
    </source>
</evidence>
<keyword evidence="2" id="KW-0520">NAD</keyword>
<protein>
    <submittedName>
        <fullName evidence="4">GDP-mannose 3,5-epimerase</fullName>
    </submittedName>
</protein>
<dbReference type="SUPFAM" id="SSF51735">
    <property type="entry name" value="NAD(P)-binding Rossmann-fold domains"/>
    <property type="match status" value="1"/>
</dbReference>
<evidence type="ECO:0000313" key="4">
    <source>
        <dbReference type="EMBL" id="KNC78693.1"/>
    </source>
</evidence>
<dbReference type="Proteomes" id="UP000054560">
    <property type="component" value="Unassembled WGS sequence"/>
</dbReference>
<dbReference type="STRING" id="667725.A0A0L0FRV2"/>
<feature type="domain" description="NAD-dependent epimerase/dehydratase" evidence="3">
    <location>
        <begin position="8"/>
        <end position="247"/>
    </location>
</feature>
<dbReference type="EMBL" id="KQ242440">
    <property type="protein sequence ID" value="KNC78693.1"/>
    <property type="molecule type" value="Genomic_DNA"/>
</dbReference>
<dbReference type="GeneID" id="25909386"/>
<keyword evidence="5" id="KW-1185">Reference proteome</keyword>
<dbReference type="Gene3D" id="3.40.50.720">
    <property type="entry name" value="NAD(P)-binding Rossmann-like Domain"/>
    <property type="match status" value="1"/>
</dbReference>
<gene>
    <name evidence="4" type="ORF">SARC_08882</name>
</gene>
<dbReference type="RefSeq" id="XP_014152595.1">
    <property type="nucleotide sequence ID" value="XM_014297120.1"/>
</dbReference>
<reference evidence="4 5" key="1">
    <citation type="submission" date="2011-02" db="EMBL/GenBank/DDBJ databases">
        <title>The Genome Sequence of Sphaeroforma arctica JP610.</title>
        <authorList>
            <consortium name="The Broad Institute Genome Sequencing Platform"/>
            <person name="Russ C."/>
            <person name="Cuomo C."/>
            <person name="Young S.K."/>
            <person name="Zeng Q."/>
            <person name="Gargeya S."/>
            <person name="Alvarado L."/>
            <person name="Berlin A."/>
            <person name="Chapman S.B."/>
            <person name="Chen Z."/>
            <person name="Freedman E."/>
            <person name="Gellesch M."/>
            <person name="Goldberg J."/>
            <person name="Griggs A."/>
            <person name="Gujja S."/>
            <person name="Heilman E."/>
            <person name="Heiman D."/>
            <person name="Howarth C."/>
            <person name="Mehta T."/>
            <person name="Neiman D."/>
            <person name="Pearson M."/>
            <person name="Roberts A."/>
            <person name="Saif S."/>
            <person name="Shea T."/>
            <person name="Shenoy N."/>
            <person name="Sisk P."/>
            <person name="Stolte C."/>
            <person name="Sykes S."/>
            <person name="White J."/>
            <person name="Yandava C."/>
            <person name="Burger G."/>
            <person name="Gray M.W."/>
            <person name="Holland P.W.H."/>
            <person name="King N."/>
            <person name="Lang F.B.F."/>
            <person name="Roger A.J."/>
            <person name="Ruiz-Trillo I."/>
            <person name="Haas B."/>
            <person name="Nusbaum C."/>
            <person name="Birren B."/>
        </authorList>
    </citation>
    <scope>NUCLEOTIDE SEQUENCE [LARGE SCALE GENOMIC DNA]</scope>
    <source>
        <strain evidence="4 5">JP610</strain>
    </source>
</reference>
<dbReference type="eggNOG" id="KOG1429">
    <property type="taxonomic scope" value="Eukaryota"/>
</dbReference>
<dbReference type="Pfam" id="PF01370">
    <property type="entry name" value="Epimerase"/>
    <property type="match status" value="1"/>
</dbReference>
<name>A0A0L0FRV2_9EUKA</name>